<dbReference type="OrthoDB" id="9804072at2"/>
<gene>
    <name evidence="6" type="ORF">HPO_18183</name>
</gene>
<dbReference type="PANTHER" id="PTHR10146">
    <property type="entry name" value="PROLINE SYNTHETASE CO-TRANSCRIBED BACTERIAL HOMOLOG PROTEIN"/>
    <property type="match status" value="1"/>
</dbReference>
<dbReference type="InterPro" id="IPR001608">
    <property type="entry name" value="Ala_racemase_N"/>
</dbReference>
<accession>A0A062VED1</accession>
<dbReference type="EMBL" id="ARYM01000033">
    <property type="protein sequence ID" value="KCZ96806.1"/>
    <property type="molecule type" value="Genomic_DNA"/>
</dbReference>
<comment type="cofactor">
    <cofactor evidence="3">
        <name>pyridoxal 5'-phosphate</name>
        <dbReference type="ChEBI" id="CHEBI:597326"/>
    </cofactor>
</comment>
<organism evidence="6 7">
    <name type="scientific">Hyphomonas polymorpha PS728</name>
    <dbReference type="NCBI Taxonomy" id="1280954"/>
    <lineage>
        <taxon>Bacteria</taxon>
        <taxon>Pseudomonadati</taxon>
        <taxon>Pseudomonadota</taxon>
        <taxon>Alphaproteobacteria</taxon>
        <taxon>Hyphomonadales</taxon>
        <taxon>Hyphomonadaceae</taxon>
        <taxon>Hyphomonas</taxon>
    </lineage>
</organism>
<dbReference type="InterPro" id="IPR011078">
    <property type="entry name" value="PyrdxlP_homeostasis"/>
</dbReference>
<dbReference type="RefSeq" id="WP_035602157.1">
    <property type="nucleotide sequence ID" value="NZ_ARYM01000033.1"/>
</dbReference>
<evidence type="ECO:0000256" key="2">
    <source>
        <dbReference type="HAMAP-Rule" id="MF_02087"/>
    </source>
</evidence>
<dbReference type="GO" id="GO:0030170">
    <property type="term" value="F:pyridoxal phosphate binding"/>
    <property type="evidence" value="ECO:0007669"/>
    <property type="project" value="UniProtKB-UniRule"/>
</dbReference>
<evidence type="ECO:0000313" key="6">
    <source>
        <dbReference type="EMBL" id="KCZ96806.1"/>
    </source>
</evidence>
<evidence type="ECO:0000259" key="5">
    <source>
        <dbReference type="Pfam" id="PF01168"/>
    </source>
</evidence>
<keyword evidence="1 2" id="KW-0663">Pyridoxal phosphate</keyword>
<dbReference type="PATRIC" id="fig|1280954.3.peg.3661"/>
<feature type="domain" description="Alanine racemase N-terminal" evidence="5">
    <location>
        <begin position="32"/>
        <end position="237"/>
    </location>
</feature>
<dbReference type="PANTHER" id="PTHR10146:SF14">
    <property type="entry name" value="PYRIDOXAL PHOSPHATE HOMEOSTASIS PROTEIN"/>
    <property type="match status" value="1"/>
</dbReference>
<dbReference type="STRING" id="1280954.HPO_18183"/>
<sequence length="256" mass="27702">MSDLSADGALIAANIETVKQRMAAACARVGRAPESVTLLPVTKTVLAERLRAAYAAGGLRQCGENKVQEAREKAEALADLDLSWSVIGHLQTNKAKYVARFADAFQALDSLKLAEALERRLEVEGRTLDVFIQVNTSGEESKFGLEPSAAPAFAQALAPFERLKVRGLMTLAIFSAEEAAVRACFRRLCAVQAEIREATPGAQVDELSMGMSGDFEWAIEEGATLVRVGQAIFGPRPLPDEHYWPGLGSKREKETP</sequence>
<dbReference type="Gene3D" id="3.20.20.10">
    <property type="entry name" value="Alanine racemase"/>
    <property type="match status" value="1"/>
</dbReference>
<name>A0A062VED1_9PROT</name>
<dbReference type="NCBIfam" id="TIGR00044">
    <property type="entry name" value="YggS family pyridoxal phosphate-dependent enzyme"/>
    <property type="match status" value="1"/>
</dbReference>
<evidence type="ECO:0000256" key="4">
    <source>
        <dbReference type="RuleBase" id="RU004514"/>
    </source>
</evidence>
<keyword evidence="7" id="KW-1185">Reference proteome</keyword>
<dbReference type="InterPro" id="IPR029066">
    <property type="entry name" value="PLP-binding_barrel"/>
</dbReference>
<dbReference type="Pfam" id="PF01168">
    <property type="entry name" value="Ala_racemase_N"/>
    <property type="match status" value="1"/>
</dbReference>
<comment type="function">
    <text evidence="2">Pyridoxal 5'-phosphate (PLP)-binding protein, which is involved in PLP homeostasis.</text>
</comment>
<evidence type="ECO:0000256" key="3">
    <source>
        <dbReference type="PIRSR" id="PIRSR004848-1"/>
    </source>
</evidence>
<dbReference type="CDD" id="cd00635">
    <property type="entry name" value="PLPDE_III_YBL036c_like"/>
    <property type="match status" value="1"/>
</dbReference>
<dbReference type="SUPFAM" id="SSF51419">
    <property type="entry name" value="PLP-binding barrel"/>
    <property type="match status" value="1"/>
</dbReference>
<evidence type="ECO:0000313" key="7">
    <source>
        <dbReference type="Proteomes" id="UP000027100"/>
    </source>
</evidence>
<protein>
    <recommendedName>
        <fullName evidence="2">Pyridoxal phosphate homeostasis protein</fullName>
        <shortName evidence="2">PLP homeostasis protein</shortName>
    </recommendedName>
</protein>
<dbReference type="PIRSF" id="PIRSF004848">
    <property type="entry name" value="YBL036c_PLPDEIII"/>
    <property type="match status" value="1"/>
</dbReference>
<proteinExistence type="inferred from homology"/>
<feature type="modified residue" description="N6-(pyridoxal phosphate)lysine" evidence="2 3">
    <location>
        <position position="43"/>
    </location>
</feature>
<comment type="caution">
    <text evidence="6">The sequence shown here is derived from an EMBL/GenBank/DDBJ whole genome shotgun (WGS) entry which is preliminary data.</text>
</comment>
<comment type="similarity">
    <text evidence="2 4">Belongs to the pyridoxal phosphate-binding protein YggS/PROSC family.</text>
</comment>
<reference evidence="6 7" key="1">
    <citation type="journal article" date="2014" name="Antonie Van Leeuwenhoek">
        <title>Hyphomonas beringensis sp. nov. and Hyphomonas chukchiensis sp. nov., isolated from surface seawater of the Bering Sea and Chukchi Sea.</title>
        <authorList>
            <person name="Li C."/>
            <person name="Lai Q."/>
            <person name="Li G."/>
            <person name="Dong C."/>
            <person name="Wang J."/>
            <person name="Liao Y."/>
            <person name="Shao Z."/>
        </authorList>
    </citation>
    <scope>NUCLEOTIDE SEQUENCE [LARGE SCALE GENOMIC DNA]</scope>
    <source>
        <strain evidence="6 7">PS728</strain>
    </source>
</reference>
<dbReference type="HAMAP" id="MF_02087">
    <property type="entry name" value="PLP_homeostasis"/>
    <property type="match status" value="1"/>
</dbReference>
<dbReference type="eggNOG" id="COG0325">
    <property type="taxonomic scope" value="Bacteria"/>
</dbReference>
<evidence type="ECO:0000256" key="1">
    <source>
        <dbReference type="ARBA" id="ARBA00022898"/>
    </source>
</evidence>
<dbReference type="AlphaFoldDB" id="A0A062VED1"/>
<dbReference type="Proteomes" id="UP000027100">
    <property type="component" value="Unassembled WGS sequence"/>
</dbReference>